<dbReference type="PANTHER" id="PTHR30386:SF24">
    <property type="entry name" value="MULTIDRUG RESISTANCE EFFLUX PUMP"/>
    <property type="match status" value="1"/>
</dbReference>
<feature type="domain" description="Multidrug resistance protein MdtA-like barrel-sandwich hybrid" evidence="4">
    <location>
        <begin position="80"/>
        <end position="269"/>
    </location>
</feature>
<protein>
    <submittedName>
        <fullName evidence="6">Membrane fusion protein (Multidrug efflux system)</fullName>
    </submittedName>
</protein>
<sequence length="385" mass="41100">MNDQSVTRDATQVARTTSDPPTAATDRPGRRWLGAGLRLSIVVLAGAVAIVVARTWDDWVSAAALQATDDAYLAADTTPLAAKVPGYVRRMLVKDFQAVKAGDLLVELVDDDYRAEVAQAEANVASANATLDTIAQQKVLQRALIEQAEATIKAAEADVIRYRLEAKRQQALLETRLAGTPQATEQAVDNAAHSEATLALNRAQLDQQRQQLNVFDSQERQAKATLAAQTAARDLARINLGYTRIAAPADGMVGQRLVQAGQYLSVGTEVLSLVPLPDVWVIANYKETQMTHVRAGQSATVTVDALPGVTLPGRVDSWSPASGAVFSLLPPDNATGNFTKIVQRIPVKIVLDRDPALDDLLRPGMSVIATIDTGSRAADGRAAAR</sequence>
<dbReference type="InterPro" id="IPR050739">
    <property type="entry name" value="MFP"/>
</dbReference>
<keyword evidence="3" id="KW-0472">Membrane</keyword>
<keyword evidence="3" id="KW-1133">Transmembrane helix</keyword>
<dbReference type="InterPro" id="IPR058792">
    <property type="entry name" value="Beta-barrel_RND_2"/>
</dbReference>
<dbReference type="PANTHER" id="PTHR30386">
    <property type="entry name" value="MEMBRANE FUSION SUBUNIT OF EMRAB-TOLC MULTIDRUG EFFLUX PUMP"/>
    <property type="match status" value="1"/>
</dbReference>
<dbReference type="PRINTS" id="PR01490">
    <property type="entry name" value="RTXTOXIND"/>
</dbReference>
<evidence type="ECO:0000259" key="4">
    <source>
        <dbReference type="Pfam" id="PF25917"/>
    </source>
</evidence>
<evidence type="ECO:0000256" key="3">
    <source>
        <dbReference type="SAM" id="Phobius"/>
    </source>
</evidence>
<dbReference type="Gene3D" id="1.10.287.470">
    <property type="entry name" value="Helix hairpin bin"/>
    <property type="match status" value="1"/>
</dbReference>
<feature type="domain" description="CusB-like beta-barrel" evidence="5">
    <location>
        <begin position="279"/>
        <end position="320"/>
    </location>
</feature>
<dbReference type="GO" id="GO:0055085">
    <property type="term" value="P:transmembrane transport"/>
    <property type="evidence" value="ECO:0007669"/>
    <property type="project" value="InterPro"/>
</dbReference>
<evidence type="ECO:0000256" key="2">
    <source>
        <dbReference type="SAM" id="MobiDB-lite"/>
    </source>
</evidence>
<dbReference type="Pfam" id="PF25954">
    <property type="entry name" value="Beta-barrel_RND_2"/>
    <property type="match status" value="1"/>
</dbReference>
<feature type="coiled-coil region" evidence="1">
    <location>
        <begin position="110"/>
        <end position="172"/>
    </location>
</feature>
<dbReference type="Gene3D" id="2.40.50.100">
    <property type="match status" value="1"/>
</dbReference>
<dbReference type="SUPFAM" id="SSF111369">
    <property type="entry name" value="HlyD-like secretion proteins"/>
    <property type="match status" value="2"/>
</dbReference>
<dbReference type="RefSeq" id="WP_113891558.1">
    <property type="nucleotide sequence ID" value="NZ_QNRK01000030.1"/>
</dbReference>
<comment type="caution">
    <text evidence="6">The sequence shown here is derived from an EMBL/GenBank/DDBJ whole genome shotgun (WGS) entry which is preliminary data.</text>
</comment>
<dbReference type="Gene3D" id="2.40.30.170">
    <property type="match status" value="1"/>
</dbReference>
<evidence type="ECO:0000256" key="1">
    <source>
        <dbReference type="SAM" id="Coils"/>
    </source>
</evidence>
<dbReference type="AlphaFoldDB" id="A0A366EVS3"/>
<feature type="transmembrane region" description="Helical" evidence="3">
    <location>
        <begin position="37"/>
        <end position="56"/>
    </location>
</feature>
<keyword evidence="7" id="KW-1185">Reference proteome</keyword>
<name>A0A366EVS3_9HYPH</name>
<accession>A0A366EVS3</accession>
<keyword evidence="3" id="KW-0812">Transmembrane</keyword>
<evidence type="ECO:0000259" key="5">
    <source>
        <dbReference type="Pfam" id="PF25954"/>
    </source>
</evidence>
<dbReference type="Pfam" id="PF25917">
    <property type="entry name" value="BSH_RND"/>
    <property type="match status" value="1"/>
</dbReference>
<gene>
    <name evidence="6" type="ORF">DFR50_13050</name>
</gene>
<reference evidence="6 7" key="1">
    <citation type="submission" date="2018-06" db="EMBL/GenBank/DDBJ databases">
        <title>Genomic Encyclopedia of Type Strains, Phase IV (KMG-IV): sequencing the most valuable type-strain genomes for metagenomic binning, comparative biology and taxonomic classification.</title>
        <authorList>
            <person name="Goeker M."/>
        </authorList>
    </citation>
    <scope>NUCLEOTIDE SEQUENCE [LARGE SCALE GENOMIC DNA]</scope>
    <source>
        <strain evidence="6 7">DSM 24875</strain>
    </source>
</reference>
<organism evidence="6 7">
    <name type="scientific">Roseiarcus fermentans</name>
    <dbReference type="NCBI Taxonomy" id="1473586"/>
    <lineage>
        <taxon>Bacteria</taxon>
        <taxon>Pseudomonadati</taxon>
        <taxon>Pseudomonadota</taxon>
        <taxon>Alphaproteobacteria</taxon>
        <taxon>Hyphomicrobiales</taxon>
        <taxon>Roseiarcaceae</taxon>
        <taxon>Roseiarcus</taxon>
    </lineage>
</organism>
<feature type="region of interest" description="Disordered" evidence="2">
    <location>
        <begin position="1"/>
        <end position="29"/>
    </location>
</feature>
<dbReference type="InterPro" id="IPR058625">
    <property type="entry name" value="MdtA-like_BSH"/>
</dbReference>
<dbReference type="Proteomes" id="UP000253529">
    <property type="component" value="Unassembled WGS sequence"/>
</dbReference>
<keyword evidence="1" id="KW-0175">Coiled coil</keyword>
<evidence type="ECO:0000313" key="7">
    <source>
        <dbReference type="Proteomes" id="UP000253529"/>
    </source>
</evidence>
<evidence type="ECO:0000313" key="6">
    <source>
        <dbReference type="EMBL" id="RBP06493.1"/>
    </source>
</evidence>
<proteinExistence type="predicted"/>
<dbReference type="EMBL" id="QNRK01000030">
    <property type="protein sequence ID" value="RBP06493.1"/>
    <property type="molecule type" value="Genomic_DNA"/>
</dbReference>
<feature type="compositionally biased region" description="Polar residues" evidence="2">
    <location>
        <begin position="1"/>
        <end position="20"/>
    </location>
</feature>
<dbReference type="OrthoDB" id="9811754at2"/>